<evidence type="ECO:0000256" key="1">
    <source>
        <dbReference type="ARBA" id="ARBA00007447"/>
    </source>
</evidence>
<proteinExistence type="inferred from homology"/>
<dbReference type="PROSITE" id="PS51767">
    <property type="entry name" value="PEPTIDASE_A1"/>
    <property type="match status" value="1"/>
</dbReference>
<feature type="chain" id="PRO_5020506785" description="Peptidase A1 domain-containing protein" evidence="3">
    <location>
        <begin position="18"/>
        <end position="357"/>
    </location>
</feature>
<dbReference type="AlphaFoldDB" id="A0A4S2LTZ3"/>
<name>A0A4S2LTZ3_OPIFE</name>
<feature type="disulfide bond" evidence="2">
    <location>
        <begin position="280"/>
        <end position="314"/>
    </location>
</feature>
<evidence type="ECO:0000259" key="4">
    <source>
        <dbReference type="PROSITE" id="PS51767"/>
    </source>
</evidence>
<dbReference type="EMBL" id="SJOL01006731">
    <property type="protein sequence ID" value="TGZ64437.1"/>
    <property type="molecule type" value="Genomic_DNA"/>
</dbReference>
<dbReference type="Proteomes" id="UP000308267">
    <property type="component" value="Unassembled WGS sequence"/>
</dbReference>
<keyword evidence="6" id="KW-1185">Reference proteome</keyword>
<dbReference type="PANTHER" id="PTHR47966:SF75">
    <property type="entry name" value="ENDOPEPTIDASE (CTSD), PUTATIVE (AFU_ORTHOLOGUE AFUA_4G07040)-RELATED"/>
    <property type="match status" value="1"/>
</dbReference>
<dbReference type="PANTHER" id="PTHR47966">
    <property type="entry name" value="BETA-SITE APP-CLEAVING ENZYME, ISOFORM A-RELATED"/>
    <property type="match status" value="1"/>
</dbReference>
<dbReference type="OrthoDB" id="771136at2759"/>
<comment type="caution">
    <text evidence="5">The sequence shown here is derived from an EMBL/GenBank/DDBJ whole genome shotgun (WGS) entry which is preliminary data.</text>
</comment>
<accession>A0A4S2LTZ3</accession>
<dbReference type="InterPro" id="IPR021109">
    <property type="entry name" value="Peptidase_aspartic_dom_sf"/>
</dbReference>
<protein>
    <recommendedName>
        <fullName evidence="4">Peptidase A1 domain-containing protein</fullName>
    </recommendedName>
</protein>
<dbReference type="STRING" id="147828.A0A4S2LTZ3"/>
<evidence type="ECO:0000313" key="6">
    <source>
        <dbReference type="Proteomes" id="UP000308267"/>
    </source>
</evidence>
<dbReference type="GO" id="GO:0004190">
    <property type="term" value="F:aspartic-type endopeptidase activity"/>
    <property type="evidence" value="ECO:0007669"/>
    <property type="project" value="InterPro"/>
</dbReference>
<evidence type="ECO:0000256" key="2">
    <source>
        <dbReference type="PIRSR" id="PIRSR601461-2"/>
    </source>
</evidence>
<comment type="similarity">
    <text evidence="1">Belongs to the peptidase A1 family.</text>
</comment>
<sequence>MISIVFSLALFIHFTYGLDNETIVEKRLIRTRRHIQRFQLKWTNEFRVSAEIFLGSQYQRFWMLPDTFSDATWVSSVTVRSHAWQSRQKFDPRGSKQSKDGMTVPHGTNFVEGRAVQDKLVIGKQSLADFIFLLGEKLPENPVFPPGVDGVLGLARPSSPVTEKVNFWRQVKKVLVIPIFGIKLCPRDDPSQGTGEIVLGSVCHQCKKGPITQFRLLPGPYWSFEIEQVKVNTWVVDAQKALVIMDTSTGYILGPERTVTEINSMIDPVESTGTFTFVNCDTWLALPTISFSTPLNELKLTPKDYVIKTTDGKCMSAFVSSKSDKRFWRFGIAAHRHRYVIYNEHRKLVEFAAAKCP</sequence>
<evidence type="ECO:0000256" key="3">
    <source>
        <dbReference type="SAM" id="SignalP"/>
    </source>
</evidence>
<feature type="signal peptide" evidence="3">
    <location>
        <begin position="1"/>
        <end position="17"/>
    </location>
</feature>
<keyword evidence="3" id="KW-0732">Signal</keyword>
<dbReference type="GO" id="GO:0006508">
    <property type="term" value="P:proteolysis"/>
    <property type="evidence" value="ECO:0007669"/>
    <property type="project" value="InterPro"/>
</dbReference>
<organism evidence="5 6">
    <name type="scientific">Opisthorchis felineus</name>
    <dbReference type="NCBI Taxonomy" id="147828"/>
    <lineage>
        <taxon>Eukaryota</taxon>
        <taxon>Metazoa</taxon>
        <taxon>Spiralia</taxon>
        <taxon>Lophotrochozoa</taxon>
        <taxon>Platyhelminthes</taxon>
        <taxon>Trematoda</taxon>
        <taxon>Digenea</taxon>
        <taxon>Opisthorchiida</taxon>
        <taxon>Opisthorchiata</taxon>
        <taxon>Opisthorchiidae</taxon>
        <taxon>Opisthorchis</taxon>
    </lineage>
</organism>
<evidence type="ECO:0000313" key="5">
    <source>
        <dbReference type="EMBL" id="TGZ64437.1"/>
    </source>
</evidence>
<reference evidence="5 6" key="1">
    <citation type="journal article" date="2019" name="BMC Genomics">
        <title>New insights from Opisthorchis felineus genome: update on genomics of the epidemiologically important liver flukes.</title>
        <authorList>
            <person name="Ershov N.I."/>
            <person name="Mordvinov V.A."/>
            <person name="Prokhortchouk E.B."/>
            <person name="Pakharukova M.Y."/>
            <person name="Gunbin K.V."/>
            <person name="Ustyantsev K."/>
            <person name="Genaev M.A."/>
            <person name="Blinov A.G."/>
            <person name="Mazur A."/>
            <person name="Boulygina E."/>
            <person name="Tsygankova S."/>
            <person name="Khrameeva E."/>
            <person name="Chekanov N."/>
            <person name="Fan G."/>
            <person name="Xiao A."/>
            <person name="Zhang H."/>
            <person name="Xu X."/>
            <person name="Yang H."/>
            <person name="Solovyev V."/>
            <person name="Lee S.M."/>
            <person name="Liu X."/>
            <person name="Afonnikov D.A."/>
            <person name="Skryabin K.G."/>
        </authorList>
    </citation>
    <scope>NUCLEOTIDE SEQUENCE [LARGE SCALE GENOMIC DNA]</scope>
    <source>
        <strain evidence="5">AK-0245</strain>
        <tissue evidence="5">Whole organism</tissue>
    </source>
</reference>
<dbReference type="Pfam" id="PF00026">
    <property type="entry name" value="Asp"/>
    <property type="match status" value="1"/>
</dbReference>
<dbReference type="InterPro" id="IPR033121">
    <property type="entry name" value="PEPTIDASE_A1"/>
</dbReference>
<dbReference type="SUPFAM" id="SSF50630">
    <property type="entry name" value="Acid proteases"/>
    <property type="match status" value="1"/>
</dbReference>
<dbReference type="CDD" id="cd05471">
    <property type="entry name" value="pepsin_like"/>
    <property type="match status" value="1"/>
</dbReference>
<keyword evidence="2" id="KW-1015">Disulfide bond</keyword>
<dbReference type="Gene3D" id="2.40.70.10">
    <property type="entry name" value="Acid Proteases"/>
    <property type="match status" value="2"/>
</dbReference>
<dbReference type="InterPro" id="IPR034164">
    <property type="entry name" value="Pepsin-like_dom"/>
</dbReference>
<gene>
    <name evidence="5" type="ORF">CRM22_006365</name>
</gene>
<dbReference type="InterPro" id="IPR001461">
    <property type="entry name" value="Aspartic_peptidase_A1"/>
</dbReference>
<feature type="domain" description="Peptidase A1" evidence="4">
    <location>
        <begin position="48"/>
        <end position="352"/>
    </location>
</feature>